<gene>
    <name evidence="11" type="primary">LOC18590220</name>
</gene>
<dbReference type="Pfam" id="PF11744">
    <property type="entry name" value="ALMT"/>
    <property type="match status" value="1"/>
</dbReference>
<evidence type="ECO:0000313" key="11">
    <source>
        <dbReference type="RefSeq" id="XP_017982402.1"/>
    </source>
</evidence>
<dbReference type="RefSeq" id="XP_017982402.1">
    <property type="nucleotide sequence ID" value="XM_018126913.1"/>
</dbReference>
<feature type="transmembrane region" description="Helical" evidence="9">
    <location>
        <begin position="162"/>
        <end position="182"/>
    </location>
</feature>
<organism evidence="10 11">
    <name type="scientific">Theobroma cacao</name>
    <name type="common">Cacao</name>
    <name type="synonym">Cocoa</name>
    <dbReference type="NCBI Taxonomy" id="3641"/>
    <lineage>
        <taxon>Eukaryota</taxon>
        <taxon>Viridiplantae</taxon>
        <taxon>Streptophyta</taxon>
        <taxon>Embryophyta</taxon>
        <taxon>Tracheophyta</taxon>
        <taxon>Spermatophyta</taxon>
        <taxon>Magnoliopsida</taxon>
        <taxon>eudicotyledons</taxon>
        <taxon>Gunneridae</taxon>
        <taxon>Pentapetalae</taxon>
        <taxon>rosids</taxon>
        <taxon>malvids</taxon>
        <taxon>Malvales</taxon>
        <taxon>Malvaceae</taxon>
        <taxon>Byttnerioideae</taxon>
        <taxon>Theobroma</taxon>
    </lineage>
</organism>
<feature type="transmembrane region" description="Helical" evidence="9">
    <location>
        <begin position="84"/>
        <end position="103"/>
    </location>
</feature>
<protein>
    <submittedName>
        <fullName evidence="11">Aluminum-activated malate transporter 2</fullName>
    </submittedName>
</protein>
<keyword evidence="6" id="KW-0406">Ion transport</keyword>
<dbReference type="Proteomes" id="UP000694886">
    <property type="component" value="Chromosome 9"/>
</dbReference>
<evidence type="ECO:0000256" key="3">
    <source>
        <dbReference type="ARBA" id="ARBA00022448"/>
    </source>
</evidence>
<evidence type="ECO:0000256" key="5">
    <source>
        <dbReference type="ARBA" id="ARBA00022989"/>
    </source>
</evidence>
<evidence type="ECO:0000256" key="7">
    <source>
        <dbReference type="ARBA" id="ARBA00023136"/>
    </source>
</evidence>
<evidence type="ECO:0000256" key="2">
    <source>
        <dbReference type="ARBA" id="ARBA00007079"/>
    </source>
</evidence>
<proteinExistence type="inferred from homology"/>
<keyword evidence="4 9" id="KW-0812">Transmembrane</keyword>
<name>A0AB32WSX6_THECC</name>
<keyword evidence="3" id="KW-0813">Transport</keyword>
<dbReference type="AlphaFoldDB" id="A0AB32WSX6"/>
<reference evidence="11" key="2">
    <citation type="submission" date="2025-08" db="UniProtKB">
        <authorList>
            <consortium name="RefSeq"/>
        </authorList>
    </citation>
    <scope>IDENTIFICATION</scope>
</reference>
<dbReference type="GeneID" id="18590220"/>
<dbReference type="InterPro" id="IPR020966">
    <property type="entry name" value="ALMT"/>
</dbReference>
<evidence type="ECO:0000313" key="10">
    <source>
        <dbReference type="Proteomes" id="UP000694886"/>
    </source>
</evidence>
<comment type="subcellular location">
    <subcellularLocation>
        <location evidence="1">Membrane</location>
        <topology evidence="1">Multi-pass membrane protein</topology>
    </subcellularLocation>
</comment>
<evidence type="ECO:0000256" key="4">
    <source>
        <dbReference type="ARBA" id="ARBA00022692"/>
    </source>
</evidence>
<reference evidence="10" key="1">
    <citation type="journal article" date="1997" name="Nucleic Acids Res.">
        <title>tRNAscan-SE: a program for improved detection of transfer RNA genes in genomic sequence.</title>
        <authorList>
            <person name="Lowe T.M."/>
            <person name="Eddy S.R."/>
        </authorList>
    </citation>
    <scope>NUCLEOTIDE SEQUENCE [LARGE SCALE GENOMIC DNA]</scope>
    <source>
        <strain evidence="10">r\B97-61/B2</strain>
    </source>
</reference>
<feature type="transmembrane region" description="Helical" evidence="9">
    <location>
        <begin position="194"/>
        <end position="215"/>
    </location>
</feature>
<evidence type="ECO:0000256" key="9">
    <source>
        <dbReference type="SAM" id="Phobius"/>
    </source>
</evidence>
<keyword evidence="7 9" id="KW-0472">Membrane</keyword>
<feature type="transmembrane region" description="Helical" evidence="9">
    <location>
        <begin position="136"/>
        <end position="155"/>
    </location>
</feature>
<dbReference type="Gramene" id="Tc09v2_t022790.1">
    <property type="protein sequence ID" value="Tc09v2_p022790.1"/>
    <property type="gene ID" value="Tc09v2_g022790"/>
</dbReference>
<evidence type="ECO:0000256" key="1">
    <source>
        <dbReference type="ARBA" id="ARBA00004141"/>
    </source>
</evidence>
<dbReference type="PANTHER" id="PTHR31086">
    <property type="entry name" value="ALUMINUM-ACTIVATED MALATE TRANSPORTER 10"/>
    <property type="match status" value="1"/>
</dbReference>
<keyword evidence="5 9" id="KW-1133">Transmembrane helix</keyword>
<evidence type="ECO:0000256" key="6">
    <source>
        <dbReference type="ARBA" id="ARBA00023065"/>
    </source>
</evidence>
<feature type="transmembrane region" description="Helical" evidence="9">
    <location>
        <begin position="53"/>
        <end position="72"/>
    </location>
</feature>
<comment type="similarity">
    <text evidence="2">Belongs to the aromatic acid exporter (TC 2.A.85) family.</text>
</comment>
<dbReference type="GO" id="GO:0034220">
    <property type="term" value="P:monoatomic ion transmembrane transport"/>
    <property type="evidence" value="ECO:0007669"/>
    <property type="project" value="UniProtKB-KW"/>
</dbReference>
<dbReference type="GO" id="GO:0016020">
    <property type="term" value="C:membrane"/>
    <property type="evidence" value="ECO:0007669"/>
    <property type="project" value="UniProtKB-SubCell"/>
</dbReference>
<evidence type="ECO:0000256" key="8">
    <source>
        <dbReference type="ARBA" id="ARBA00023303"/>
    </source>
</evidence>
<keyword evidence="8" id="KW-0407">Ion channel</keyword>
<accession>A0AB32WSX6</accession>
<dbReference type="KEGG" id="tcc:18590220"/>
<sequence>MDATSPAPQETASSGGLSRGCQWLKALRNKFNARVTEIARKTKQIGQQDPRRVYHSLKMGLALTLVSVFYYFQPVYDGFGDNAMWAVLTVVVVFEFSVGATLGKGLNRMLATLTAGALALGAHRIATLSGRTEEPILISTFVFITGSIVTFMKFIPKLKARFDYGMTIFILTFCLVSVSGYRDDQVLEMAHERVTTIIIGSCISIFVCVCIYPVWIGEDLHKLVANNMEKLGNYLEGFGDEYFKVSEEETQTNDSEPFLQAYKSVLTSKSSEETMANLARWEPGHGRFRFHHPWKNYLKIGNLTRECAYKVQALNSYLNSEIQTPIEIRSKIQESSTKISLESSKALKELASTIRKMTRTRSADPHIANSKTAAEELKTLLKTTFWEEEELLQILPAVSVASLLLEIVECAEKIAEAVYELAKEASFKRTDATFHRGVVQPAPNNIDASNHTITIAE</sequence>
<dbReference type="GO" id="GO:0015743">
    <property type="term" value="P:malate transport"/>
    <property type="evidence" value="ECO:0007669"/>
    <property type="project" value="InterPro"/>
</dbReference>